<reference evidence="3" key="1">
    <citation type="journal article" date="2020" name="Viruses">
        <title>Soybean Thrips (Thysanoptera: Thripidae) Harbor Highly Diverse Populations of Arthropod, Fungal and Plant Viruses.</title>
        <authorList>
            <person name="Thekke-Veetil T."/>
            <person name="Lagos-Kutz D."/>
            <person name="McCoppin N.K."/>
            <person name="Hartman G.L."/>
            <person name="Ju H.K."/>
            <person name="Lim H.S."/>
            <person name="Domier L.L."/>
        </authorList>
    </citation>
    <scope>NUCLEOTIDE SEQUENCE</scope>
    <source>
        <strain evidence="3">STN1</strain>
    </source>
</reference>
<feature type="compositionally biased region" description="Low complexity" evidence="2">
    <location>
        <begin position="36"/>
        <end position="51"/>
    </location>
</feature>
<protein>
    <submittedName>
        <fullName evidence="3">Uncharacterized protein</fullName>
    </submittedName>
</protein>
<evidence type="ECO:0000256" key="1">
    <source>
        <dbReference type="SAM" id="Coils"/>
    </source>
</evidence>
<organism evidence="3">
    <name type="scientific">Soybean thrips tombus-like virus 2</name>
    <dbReference type="NCBI Taxonomy" id="2802944"/>
    <lineage>
        <taxon>Viruses</taxon>
        <taxon>Riboviria</taxon>
        <taxon>Orthornavirae</taxon>
        <taxon>Kitrinoviricota</taxon>
        <taxon>Tolucaviricetes</taxon>
        <taxon>Tolivirales</taxon>
        <taxon>Tombusviridae</taxon>
    </lineage>
</organism>
<evidence type="ECO:0000256" key="2">
    <source>
        <dbReference type="SAM" id="MobiDB-lite"/>
    </source>
</evidence>
<keyword evidence="1" id="KW-0175">Coiled coil</keyword>
<dbReference type="EMBL" id="MT240789">
    <property type="protein sequence ID" value="QQP18779.1"/>
    <property type="molecule type" value="Genomic_RNA"/>
</dbReference>
<accession>A0A7T8G254</accession>
<feature type="coiled-coil region" evidence="1">
    <location>
        <begin position="102"/>
        <end position="129"/>
    </location>
</feature>
<name>A0A7T8G254_9TOMB</name>
<sequence>MQVARPSSTRAVRNQLPPSLGKDGCRGRRAGPGGCTPPSTSTSTVATTSQTQPPPQRDRAEQQAPVSSNARPRRPRIGSRKTENRKSRRDDATSALAVATSFRQLSEQLRRQQEQVKRMEQQIIRLSSAQPTAQATSCAVPDSGGGIPPVEQVRGILERTLPSREEVGGSCFAQYTTPGQCTPARVETANFDTNILKVPCESLVWDFPPTGFKFPEPLPKKTPVETKDDKPVVDKFPNYIGNVKSVKFNEHSTVDKETIERPPFVTELVPTFKTPGKLRKFINVTFGLPPKEARTSYKVDEDLLHRLRLYAAFQPRTMSLANSLKMRAIRYFDDHNATNLTSAMQYRLIMNSVTEACKHTQEEVDFRKTMKEEAHVMKDLDAYFRQAHLVPA</sequence>
<feature type="compositionally biased region" description="Polar residues" evidence="2">
    <location>
        <begin position="1"/>
        <end position="12"/>
    </location>
</feature>
<feature type="region of interest" description="Disordered" evidence="2">
    <location>
        <begin position="1"/>
        <end position="94"/>
    </location>
</feature>
<proteinExistence type="predicted"/>
<feature type="compositionally biased region" description="Basic and acidic residues" evidence="2">
    <location>
        <begin position="80"/>
        <end position="92"/>
    </location>
</feature>
<evidence type="ECO:0000313" key="3">
    <source>
        <dbReference type="EMBL" id="QQP18779.1"/>
    </source>
</evidence>